<feature type="compositionally biased region" description="Polar residues" evidence="1">
    <location>
        <begin position="352"/>
        <end position="365"/>
    </location>
</feature>
<accession>A0A7S2GTC3</accession>
<feature type="domain" description="EF-hand" evidence="2">
    <location>
        <begin position="34"/>
        <end position="69"/>
    </location>
</feature>
<feature type="region of interest" description="Disordered" evidence="1">
    <location>
        <begin position="342"/>
        <end position="420"/>
    </location>
</feature>
<protein>
    <recommendedName>
        <fullName evidence="2">EF-hand domain-containing protein</fullName>
    </recommendedName>
</protein>
<proteinExistence type="predicted"/>
<dbReference type="PROSITE" id="PS50222">
    <property type="entry name" value="EF_HAND_2"/>
    <property type="match status" value="1"/>
</dbReference>
<gene>
    <name evidence="3" type="ORF">CBRE1094_LOCUS21355</name>
</gene>
<dbReference type="EMBL" id="HBGU01039075">
    <property type="protein sequence ID" value="CAD9466678.1"/>
    <property type="molecule type" value="Transcribed_RNA"/>
</dbReference>
<feature type="region of interest" description="Disordered" evidence="1">
    <location>
        <begin position="440"/>
        <end position="496"/>
    </location>
</feature>
<evidence type="ECO:0000256" key="1">
    <source>
        <dbReference type="SAM" id="MobiDB-lite"/>
    </source>
</evidence>
<feature type="compositionally biased region" description="Pro residues" evidence="1">
    <location>
        <begin position="455"/>
        <end position="466"/>
    </location>
</feature>
<dbReference type="InterPro" id="IPR002048">
    <property type="entry name" value="EF_hand_dom"/>
</dbReference>
<sequence length="496" mass="55326">MDASYMPEAAPSRTPAEIAAEHSRAMAEESAAHSAELLFEQLFPLFDRDGSGFADHADVTAALQCAVHTPEEAARVLARVSESGHLDQRRLRELLESCMPPLPHWPGPPAAVHVRDVTSRHVRLVKFVLAIVRNFERRETERGGFVAAAQARDISRRIREAEQQRAFQMLESRKSIQRSTLRKGQANEAHEFNEAWTGRMGEFNKHAKRAVEALRAQHEAAVQELLDTQRPQLLAHFKQHNRSKEALDAQKVIERLSVTGNYAEAVQREKRLEELVRRDAADAESLAEVELQKRLSVLQWQQKLEVRALMTKIERIRSEHRGQWEDGLSKLVLSQRTMLTELNSRQHRETRQTATAVRSMLQPSSLPADRQATPLHSNLALLSPRASTPRDPSPRGEQPQRPSNRQAALTAPIVLQRPSRMQKASPAAIVAMAATGSLHSPRCLPSADASGLGPLPSPTATYPPRPFTSEHVPLRSSRGSKLTPRPLTTATTGRGR</sequence>
<dbReference type="GO" id="GO:0005509">
    <property type="term" value="F:calcium ion binding"/>
    <property type="evidence" value="ECO:0007669"/>
    <property type="project" value="InterPro"/>
</dbReference>
<reference evidence="3" key="1">
    <citation type="submission" date="2021-01" db="EMBL/GenBank/DDBJ databases">
        <authorList>
            <person name="Corre E."/>
            <person name="Pelletier E."/>
            <person name="Niang G."/>
            <person name="Scheremetjew M."/>
            <person name="Finn R."/>
            <person name="Kale V."/>
            <person name="Holt S."/>
            <person name="Cochrane G."/>
            <person name="Meng A."/>
            <person name="Brown T."/>
            <person name="Cohen L."/>
        </authorList>
    </citation>
    <scope>NUCLEOTIDE SEQUENCE</scope>
    <source>
        <strain evidence="3">UTEX LB 985</strain>
    </source>
</reference>
<evidence type="ECO:0000259" key="2">
    <source>
        <dbReference type="PROSITE" id="PS50222"/>
    </source>
</evidence>
<organism evidence="3">
    <name type="scientific">Haptolina brevifila</name>
    <dbReference type="NCBI Taxonomy" id="156173"/>
    <lineage>
        <taxon>Eukaryota</taxon>
        <taxon>Haptista</taxon>
        <taxon>Haptophyta</taxon>
        <taxon>Prymnesiophyceae</taxon>
        <taxon>Prymnesiales</taxon>
        <taxon>Prymnesiaceae</taxon>
        <taxon>Haptolina</taxon>
    </lineage>
</organism>
<dbReference type="AlphaFoldDB" id="A0A7S2GTC3"/>
<feature type="compositionally biased region" description="Polar residues" evidence="1">
    <location>
        <begin position="486"/>
        <end position="496"/>
    </location>
</feature>
<name>A0A7S2GTC3_9EUKA</name>
<evidence type="ECO:0000313" key="3">
    <source>
        <dbReference type="EMBL" id="CAD9466678.1"/>
    </source>
</evidence>